<dbReference type="EMBL" id="BAAAXF010000040">
    <property type="protein sequence ID" value="GAA3498919.1"/>
    <property type="molecule type" value="Genomic_DNA"/>
</dbReference>
<organism evidence="2 3">
    <name type="scientific">Streptomyces prasinosporus</name>
    <dbReference type="NCBI Taxonomy" id="68256"/>
    <lineage>
        <taxon>Bacteria</taxon>
        <taxon>Bacillati</taxon>
        <taxon>Actinomycetota</taxon>
        <taxon>Actinomycetes</taxon>
        <taxon>Kitasatosporales</taxon>
        <taxon>Streptomycetaceae</taxon>
        <taxon>Streptomyces</taxon>
        <taxon>Streptomyces albogriseolus group</taxon>
    </lineage>
</organism>
<keyword evidence="3" id="KW-1185">Reference proteome</keyword>
<evidence type="ECO:0000256" key="1">
    <source>
        <dbReference type="SAM" id="MobiDB-lite"/>
    </source>
</evidence>
<name>A0ABP6TWM9_9ACTN</name>
<comment type="caution">
    <text evidence="2">The sequence shown here is derived from an EMBL/GenBank/DDBJ whole genome shotgun (WGS) entry which is preliminary data.</text>
</comment>
<proteinExistence type="predicted"/>
<sequence>MRLGPGQQAGGAGGEAQGQREDGDGATESAPGCGEFHGRIPLQRLISLCRQEPIIGGVSLASSRKRYN</sequence>
<feature type="compositionally biased region" description="Gly residues" evidence="1">
    <location>
        <begin position="7"/>
        <end position="16"/>
    </location>
</feature>
<evidence type="ECO:0000313" key="3">
    <source>
        <dbReference type="Proteomes" id="UP001501455"/>
    </source>
</evidence>
<dbReference type="Proteomes" id="UP001501455">
    <property type="component" value="Unassembled WGS sequence"/>
</dbReference>
<feature type="region of interest" description="Disordered" evidence="1">
    <location>
        <begin position="1"/>
        <end position="36"/>
    </location>
</feature>
<accession>A0ABP6TWM9</accession>
<gene>
    <name evidence="2" type="ORF">GCM10019016_060220</name>
</gene>
<evidence type="ECO:0008006" key="4">
    <source>
        <dbReference type="Google" id="ProtNLM"/>
    </source>
</evidence>
<evidence type="ECO:0000313" key="2">
    <source>
        <dbReference type="EMBL" id="GAA3498919.1"/>
    </source>
</evidence>
<reference evidence="3" key="1">
    <citation type="journal article" date="2019" name="Int. J. Syst. Evol. Microbiol.">
        <title>The Global Catalogue of Microorganisms (GCM) 10K type strain sequencing project: providing services to taxonomists for standard genome sequencing and annotation.</title>
        <authorList>
            <consortium name="The Broad Institute Genomics Platform"/>
            <consortium name="The Broad Institute Genome Sequencing Center for Infectious Disease"/>
            <person name="Wu L."/>
            <person name="Ma J."/>
        </authorList>
    </citation>
    <scope>NUCLEOTIDE SEQUENCE [LARGE SCALE GENOMIC DNA]</scope>
    <source>
        <strain evidence="3">JCM 4816</strain>
    </source>
</reference>
<protein>
    <recommendedName>
        <fullName evidence="4">Transposase</fullName>
    </recommendedName>
</protein>